<dbReference type="SUPFAM" id="SSF47413">
    <property type="entry name" value="lambda repressor-like DNA-binding domains"/>
    <property type="match status" value="1"/>
</dbReference>
<dbReference type="Gene3D" id="1.10.260.40">
    <property type="entry name" value="lambda repressor-like DNA-binding domains"/>
    <property type="match status" value="1"/>
</dbReference>
<dbReference type="AlphaFoldDB" id="A0A1A8ZDF2"/>
<dbReference type="PATRIC" id="fig|299146.4.peg.1389"/>
<dbReference type="CDD" id="cd00093">
    <property type="entry name" value="HTH_XRE"/>
    <property type="match status" value="1"/>
</dbReference>
<accession>A0A1A8ZDF2</accession>
<organism evidence="2 3">
    <name type="scientific">Micromonospora narathiwatensis</name>
    <dbReference type="NCBI Taxonomy" id="299146"/>
    <lineage>
        <taxon>Bacteria</taxon>
        <taxon>Bacillati</taxon>
        <taxon>Actinomycetota</taxon>
        <taxon>Actinomycetes</taxon>
        <taxon>Micromonosporales</taxon>
        <taxon>Micromonosporaceae</taxon>
        <taxon>Micromonospora</taxon>
    </lineage>
</organism>
<protein>
    <submittedName>
        <fullName evidence="2">Helix-turn-helix</fullName>
    </submittedName>
</protein>
<dbReference type="RefSeq" id="WP_091192386.1">
    <property type="nucleotide sequence ID" value="NZ_LT594324.1"/>
</dbReference>
<gene>
    <name evidence="2" type="ORF">GA0070621_1343</name>
</gene>
<dbReference type="GO" id="GO:0003677">
    <property type="term" value="F:DNA binding"/>
    <property type="evidence" value="ECO:0007669"/>
    <property type="project" value="InterPro"/>
</dbReference>
<feature type="domain" description="HTH cro/C1-type" evidence="1">
    <location>
        <begin position="20"/>
        <end position="60"/>
    </location>
</feature>
<dbReference type="InterPro" id="IPR010982">
    <property type="entry name" value="Lambda_DNA-bd_dom_sf"/>
</dbReference>
<sequence length="246" mass="28204">MANERLRNALRSNNHTERTFAEDLGVDPKTVQRWITTGRVPHQSTAQRAAKLLDVPMSWLWPDLERPQAAGASAEVVGFYPHRSESPKQLWSDLLLSTHERLDLVAFASLFLPEENPESIEIIKYKASKGVKVRIALGEPGTPELKLRGREERLFDAIDGRVRMALAYYRPLVGVAGIDFHVHTTTLYNSIFRFDDQMLINQHIFGTYGYMAPILHLRRCNSSTDLFDTYATSFERIWEESKPYEP</sequence>
<dbReference type="Pfam" id="PF01381">
    <property type="entry name" value="HTH_3"/>
    <property type="match status" value="1"/>
</dbReference>
<evidence type="ECO:0000313" key="2">
    <source>
        <dbReference type="EMBL" id="SBT41852.1"/>
    </source>
</evidence>
<proteinExistence type="predicted"/>
<evidence type="ECO:0000259" key="1">
    <source>
        <dbReference type="PROSITE" id="PS50943"/>
    </source>
</evidence>
<name>A0A1A8ZDF2_9ACTN</name>
<dbReference type="EMBL" id="LT594324">
    <property type="protein sequence ID" value="SBT41852.1"/>
    <property type="molecule type" value="Genomic_DNA"/>
</dbReference>
<evidence type="ECO:0000313" key="3">
    <source>
        <dbReference type="Proteomes" id="UP000198765"/>
    </source>
</evidence>
<dbReference type="PROSITE" id="PS50943">
    <property type="entry name" value="HTH_CROC1"/>
    <property type="match status" value="1"/>
</dbReference>
<dbReference type="SMART" id="SM00530">
    <property type="entry name" value="HTH_XRE"/>
    <property type="match status" value="1"/>
</dbReference>
<keyword evidence="3" id="KW-1185">Reference proteome</keyword>
<dbReference type="OrthoDB" id="8438314at2"/>
<dbReference type="InterPro" id="IPR001387">
    <property type="entry name" value="Cro/C1-type_HTH"/>
</dbReference>
<dbReference type="Proteomes" id="UP000198765">
    <property type="component" value="Chromosome I"/>
</dbReference>
<reference evidence="2 3" key="1">
    <citation type="submission" date="2016-06" db="EMBL/GenBank/DDBJ databases">
        <authorList>
            <person name="Kjaerup R.B."/>
            <person name="Dalgaard T.S."/>
            <person name="Juul-Madsen H.R."/>
        </authorList>
    </citation>
    <scope>NUCLEOTIDE SEQUENCE [LARGE SCALE GENOMIC DNA]</scope>
    <source>
        <strain evidence="2 3">DSM 45248</strain>
    </source>
</reference>